<feature type="region of interest" description="Disordered" evidence="11">
    <location>
        <begin position="339"/>
        <end position="420"/>
    </location>
</feature>
<dbReference type="InterPro" id="IPR000222">
    <property type="entry name" value="PP2C_BS"/>
</dbReference>
<accession>A0A9N8VEN2</accession>
<dbReference type="SUPFAM" id="SSF81606">
    <property type="entry name" value="PP2C-like"/>
    <property type="match status" value="1"/>
</dbReference>
<dbReference type="PANTHER" id="PTHR13832">
    <property type="entry name" value="PROTEIN PHOSPHATASE 2C"/>
    <property type="match status" value="1"/>
</dbReference>
<dbReference type="PROSITE" id="PS51746">
    <property type="entry name" value="PPM_2"/>
    <property type="match status" value="1"/>
</dbReference>
<comment type="caution">
    <text evidence="13">The sequence shown here is derived from an EMBL/GenBank/DDBJ whole genome shotgun (WGS) entry which is preliminary data.</text>
</comment>
<dbReference type="OrthoDB" id="10264738at2759"/>
<keyword evidence="5" id="KW-0479">Metal-binding</keyword>
<keyword evidence="8" id="KW-0464">Manganese</keyword>
<dbReference type="AlphaFoldDB" id="A0A9N8VEN2"/>
<dbReference type="PANTHER" id="PTHR13832:SF565">
    <property type="entry name" value="AT28366P-RELATED"/>
    <property type="match status" value="1"/>
</dbReference>
<evidence type="ECO:0000256" key="2">
    <source>
        <dbReference type="ARBA" id="ARBA00001946"/>
    </source>
</evidence>
<evidence type="ECO:0000256" key="7">
    <source>
        <dbReference type="ARBA" id="ARBA00022912"/>
    </source>
</evidence>
<name>A0A9N8VEN2_9GLOM</name>
<evidence type="ECO:0000256" key="10">
    <source>
        <dbReference type="RuleBase" id="RU003465"/>
    </source>
</evidence>
<dbReference type="EC" id="3.1.3.16" evidence="4"/>
<dbReference type="SMART" id="SM00332">
    <property type="entry name" value="PP2Cc"/>
    <property type="match status" value="1"/>
</dbReference>
<dbReference type="InterPro" id="IPR001932">
    <property type="entry name" value="PPM-type_phosphatase-like_dom"/>
</dbReference>
<feature type="domain" description="PPM-type phosphatase" evidence="12">
    <location>
        <begin position="23"/>
        <end position="287"/>
    </location>
</feature>
<evidence type="ECO:0000313" key="14">
    <source>
        <dbReference type="Proteomes" id="UP000789342"/>
    </source>
</evidence>
<protein>
    <recommendedName>
        <fullName evidence="4">protein-serine/threonine phosphatase</fullName>
        <ecNumber evidence="4">3.1.3.16</ecNumber>
    </recommendedName>
</protein>
<feature type="compositionally biased region" description="Basic and acidic residues" evidence="11">
    <location>
        <begin position="358"/>
        <end position="367"/>
    </location>
</feature>
<dbReference type="Pfam" id="PF00481">
    <property type="entry name" value="PP2C"/>
    <property type="match status" value="1"/>
</dbReference>
<keyword evidence="6 10" id="KW-0378">Hydrolase</keyword>
<evidence type="ECO:0000259" key="12">
    <source>
        <dbReference type="PROSITE" id="PS51746"/>
    </source>
</evidence>
<comment type="similarity">
    <text evidence="3 10">Belongs to the PP2C family.</text>
</comment>
<organism evidence="13 14">
    <name type="scientific">Acaulospora morrowiae</name>
    <dbReference type="NCBI Taxonomy" id="94023"/>
    <lineage>
        <taxon>Eukaryota</taxon>
        <taxon>Fungi</taxon>
        <taxon>Fungi incertae sedis</taxon>
        <taxon>Mucoromycota</taxon>
        <taxon>Glomeromycotina</taxon>
        <taxon>Glomeromycetes</taxon>
        <taxon>Diversisporales</taxon>
        <taxon>Acaulosporaceae</taxon>
        <taxon>Acaulospora</taxon>
    </lineage>
</organism>
<comment type="cofactor">
    <cofactor evidence="2">
        <name>Mg(2+)</name>
        <dbReference type="ChEBI" id="CHEBI:18420"/>
    </cofactor>
</comment>
<dbReference type="Proteomes" id="UP000789342">
    <property type="component" value="Unassembled WGS sequence"/>
</dbReference>
<dbReference type="PROSITE" id="PS01032">
    <property type="entry name" value="PPM_1"/>
    <property type="match status" value="1"/>
</dbReference>
<evidence type="ECO:0000256" key="5">
    <source>
        <dbReference type="ARBA" id="ARBA00022723"/>
    </source>
</evidence>
<keyword evidence="14" id="KW-1185">Reference proteome</keyword>
<dbReference type="FunFam" id="3.60.40.10:FF:000016">
    <property type="entry name" value="Protein phosphatase 2C"/>
    <property type="match status" value="1"/>
</dbReference>
<dbReference type="InterPro" id="IPR015655">
    <property type="entry name" value="PP2C"/>
</dbReference>
<sequence length="475" mass="52803">MGQTLSEPVREKHSANGHDERLMYASSAMQGWRISMEDAHTTLLQILDKKGYSFFGVYDGHGGQNVAKYSGVHLHDRIVKDSNFGKDIEKAIKNGFLGIDEDLRNDTLFQNDPSGCTAVTAVITPDDYIYVGNAGDSRAVLSVNGEAVAMSDDHKPLNKDESSRITKAGGFIEFGRVNGNLALSRAIGDFEFKQNNNLEAEAQIVTALPDVRREKIISDKTEFLVLACDGIWDCLTSQQVISFIRKNIKENKSLQKACEDLMDRCLAKDSELGGIGCDNMTVIIVAFLNGKTVQQWYNWMASRYGNLGPEYHAEDVKPQKQEDFQDMNDELEEDLEIPSTDEYTDTDLENQNQLTIDDVSRPERENSSDSLLDSPKSETPRSLSQHSSSAKSTSKKFDNSPSKLSVEDKDRTLSHSSYPGKKSLASRIAKWGQNVNMIIGFRALSRNNEGSFGNDGKNQTRKSNLCDKGFSDSKT</sequence>
<dbReference type="GO" id="GO:0046872">
    <property type="term" value="F:metal ion binding"/>
    <property type="evidence" value="ECO:0007669"/>
    <property type="project" value="UniProtKB-KW"/>
</dbReference>
<evidence type="ECO:0000256" key="8">
    <source>
        <dbReference type="ARBA" id="ARBA00023211"/>
    </source>
</evidence>
<dbReference type="EMBL" id="CAJVPV010000222">
    <property type="protein sequence ID" value="CAG8447302.1"/>
    <property type="molecule type" value="Genomic_DNA"/>
</dbReference>
<feature type="region of interest" description="Disordered" evidence="11">
    <location>
        <begin position="446"/>
        <end position="475"/>
    </location>
</feature>
<dbReference type="GO" id="GO:0004722">
    <property type="term" value="F:protein serine/threonine phosphatase activity"/>
    <property type="evidence" value="ECO:0007669"/>
    <property type="project" value="UniProtKB-EC"/>
</dbReference>
<feature type="compositionally biased region" description="Low complexity" evidence="11">
    <location>
        <begin position="382"/>
        <end position="392"/>
    </location>
</feature>
<evidence type="ECO:0000256" key="3">
    <source>
        <dbReference type="ARBA" id="ARBA00006702"/>
    </source>
</evidence>
<dbReference type="Gene3D" id="3.60.40.10">
    <property type="entry name" value="PPM-type phosphatase domain"/>
    <property type="match status" value="1"/>
</dbReference>
<evidence type="ECO:0000256" key="6">
    <source>
        <dbReference type="ARBA" id="ARBA00022801"/>
    </source>
</evidence>
<gene>
    <name evidence="13" type="ORF">AMORRO_LOCUS697</name>
</gene>
<dbReference type="InterPro" id="IPR036457">
    <property type="entry name" value="PPM-type-like_dom_sf"/>
</dbReference>
<comment type="catalytic activity">
    <reaction evidence="9">
        <text>O-phospho-L-threonyl-[protein] + H2O = L-threonyl-[protein] + phosphate</text>
        <dbReference type="Rhea" id="RHEA:47004"/>
        <dbReference type="Rhea" id="RHEA-COMP:11060"/>
        <dbReference type="Rhea" id="RHEA-COMP:11605"/>
        <dbReference type="ChEBI" id="CHEBI:15377"/>
        <dbReference type="ChEBI" id="CHEBI:30013"/>
        <dbReference type="ChEBI" id="CHEBI:43474"/>
        <dbReference type="ChEBI" id="CHEBI:61977"/>
        <dbReference type="EC" id="3.1.3.16"/>
    </reaction>
    <physiologicalReaction direction="left-to-right" evidence="9">
        <dbReference type="Rhea" id="RHEA:47005"/>
    </physiologicalReaction>
</comment>
<reference evidence="13" key="1">
    <citation type="submission" date="2021-06" db="EMBL/GenBank/DDBJ databases">
        <authorList>
            <person name="Kallberg Y."/>
            <person name="Tangrot J."/>
            <person name="Rosling A."/>
        </authorList>
    </citation>
    <scope>NUCLEOTIDE SEQUENCE</scope>
    <source>
        <strain evidence="13">CL551</strain>
    </source>
</reference>
<evidence type="ECO:0000256" key="1">
    <source>
        <dbReference type="ARBA" id="ARBA00001936"/>
    </source>
</evidence>
<proteinExistence type="inferred from homology"/>
<evidence type="ECO:0000256" key="11">
    <source>
        <dbReference type="SAM" id="MobiDB-lite"/>
    </source>
</evidence>
<keyword evidence="7 10" id="KW-0904">Protein phosphatase</keyword>
<evidence type="ECO:0000313" key="13">
    <source>
        <dbReference type="EMBL" id="CAG8447302.1"/>
    </source>
</evidence>
<comment type="cofactor">
    <cofactor evidence="1">
        <name>Mn(2+)</name>
        <dbReference type="ChEBI" id="CHEBI:29035"/>
    </cofactor>
</comment>
<dbReference type="CDD" id="cd00143">
    <property type="entry name" value="PP2Cc"/>
    <property type="match status" value="1"/>
</dbReference>
<evidence type="ECO:0000256" key="9">
    <source>
        <dbReference type="ARBA" id="ARBA00048832"/>
    </source>
</evidence>
<evidence type="ECO:0000256" key="4">
    <source>
        <dbReference type="ARBA" id="ARBA00013081"/>
    </source>
</evidence>